<sequence>MREIKFRAKLDKESFPNSYKKDWVYGFVSKHEGEWCIDTYGNNGRFVSDGQYLRINGETIGQYTELKDKNGVEIFEGDVVRQYPKDGYQQIIMNGNLGIIEFGHSAFVSRNVNDHRTHFLFYTEQEVIGNIYEHSHLLEVAE</sequence>
<dbReference type="InterPro" id="IPR023385">
    <property type="entry name" value="YopX-like_C"/>
</dbReference>
<evidence type="ECO:0000313" key="2">
    <source>
        <dbReference type="EMBL" id="RST57649.1"/>
    </source>
</evidence>
<comment type="caution">
    <text evidence="2">The sequence shown here is derived from an EMBL/GenBank/DDBJ whole genome shotgun (WGS) entry which is preliminary data.</text>
</comment>
<dbReference type="InterPro" id="IPR019096">
    <property type="entry name" value="YopX_protein"/>
</dbReference>
<protein>
    <recommendedName>
        <fullName evidence="1">YopX protein domain-containing protein</fullName>
    </recommendedName>
</protein>
<feature type="domain" description="YopX protein" evidence="1">
    <location>
        <begin position="29"/>
        <end position="139"/>
    </location>
</feature>
<evidence type="ECO:0000313" key="3">
    <source>
        <dbReference type="Proteomes" id="UP000287296"/>
    </source>
</evidence>
<name>A0A429X2C4_SIMTE</name>
<dbReference type="OrthoDB" id="1809393at2"/>
<dbReference type="AlphaFoldDB" id="A0A429X2C4"/>
<dbReference type="SUPFAM" id="SSF159006">
    <property type="entry name" value="YopX-like"/>
    <property type="match status" value="1"/>
</dbReference>
<dbReference type="Pfam" id="PF09643">
    <property type="entry name" value="YopX"/>
    <property type="match status" value="1"/>
</dbReference>
<dbReference type="EMBL" id="QYTW02000030">
    <property type="protein sequence ID" value="RST57649.1"/>
    <property type="molecule type" value="Genomic_DNA"/>
</dbReference>
<accession>A0A429X2C4</accession>
<organism evidence="2 3">
    <name type="scientific">Siminovitchia terrae</name>
    <name type="common">Bacillus terrae</name>
    <dbReference type="NCBI Taxonomy" id="1914933"/>
    <lineage>
        <taxon>Bacteria</taxon>
        <taxon>Bacillati</taxon>
        <taxon>Bacillota</taxon>
        <taxon>Bacilli</taxon>
        <taxon>Bacillales</taxon>
        <taxon>Bacillaceae</taxon>
        <taxon>Siminovitchia</taxon>
    </lineage>
</organism>
<dbReference type="Proteomes" id="UP000287296">
    <property type="component" value="Unassembled WGS sequence"/>
</dbReference>
<proteinExistence type="predicted"/>
<dbReference type="Gene3D" id="2.30.30.290">
    <property type="entry name" value="YopX-like domains"/>
    <property type="match status" value="1"/>
</dbReference>
<dbReference type="RefSeq" id="WP_120118299.1">
    <property type="nucleotide sequence ID" value="NZ_QYTW02000030.1"/>
</dbReference>
<reference evidence="2 3" key="1">
    <citation type="submission" date="2018-12" db="EMBL/GenBank/DDBJ databases">
        <authorList>
            <person name="Sun L."/>
            <person name="Chen Z."/>
        </authorList>
    </citation>
    <scope>NUCLEOTIDE SEQUENCE [LARGE SCALE GENOMIC DNA]</scope>
    <source>
        <strain evidence="2 3">LMG 29736</strain>
    </source>
</reference>
<gene>
    <name evidence="2" type="ORF">D5F11_021555</name>
</gene>
<evidence type="ECO:0000259" key="1">
    <source>
        <dbReference type="Pfam" id="PF09643"/>
    </source>
</evidence>